<dbReference type="SUPFAM" id="SSF53335">
    <property type="entry name" value="S-adenosyl-L-methionine-dependent methyltransferases"/>
    <property type="match status" value="1"/>
</dbReference>
<reference evidence="1 2" key="1">
    <citation type="submission" date="2016-11" db="EMBL/GenBank/DDBJ databases">
        <authorList>
            <person name="Jaros S."/>
            <person name="Januszkiewicz K."/>
            <person name="Wedrychowicz H."/>
        </authorList>
    </citation>
    <scope>NUCLEOTIDE SEQUENCE [LARGE SCALE GENOMIC DNA]</scope>
    <source>
        <strain evidence="1 2">DSM 15692</strain>
    </source>
</reference>
<dbReference type="Gene3D" id="1.10.287.1890">
    <property type="match status" value="1"/>
</dbReference>
<dbReference type="Gene3D" id="3.40.50.150">
    <property type="entry name" value="Vaccinia Virus protein VP39"/>
    <property type="match status" value="1"/>
</dbReference>
<keyword evidence="2" id="KW-1185">Reference proteome</keyword>
<dbReference type="GO" id="GO:0160105">
    <property type="term" value="F:tRNA (adenine(22)-N1)-methyltransferase activity"/>
    <property type="evidence" value="ECO:0007669"/>
    <property type="project" value="InterPro"/>
</dbReference>
<dbReference type="InterPro" id="IPR006901">
    <property type="entry name" value="TrmK"/>
</dbReference>
<keyword evidence="1" id="KW-0489">Methyltransferase</keyword>
<accession>A0A1M4ZSF2</accession>
<evidence type="ECO:0000313" key="2">
    <source>
        <dbReference type="Proteomes" id="UP000184128"/>
    </source>
</evidence>
<dbReference type="RefSeq" id="WP_073298685.1">
    <property type="nucleotide sequence ID" value="NZ_FQUF01000046.1"/>
</dbReference>
<organism evidence="1 2">
    <name type="scientific">Atopostipes suicloacalis DSM 15692</name>
    <dbReference type="NCBI Taxonomy" id="1121025"/>
    <lineage>
        <taxon>Bacteria</taxon>
        <taxon>Bacillati</taxon>
        <taxon>Bacillota</taxon>
        <taxon>Bacilli</taxon>
        <taxon>Lactobacillales</taxon>
        <taxon>Carnobacteriaceae</taxon>
        <taxon>Atopostipes</taxon>
    </lineage>
</organism>
<evidence type="ECO:0000313" key="1">
    <source>
        <dbReference type="EMBL" id="SHF20855.1"/>
    </source>
</evidence>
<dbReference type="Pfam" id="PF04816">
    <property type="entry name" value="TrmK"/>
    <property type="match status" value="1"/>
</dbReference>
<dbReference type="PANTHER" id="PTHR38451:SF1">
    <property type="entry name" value="TRNA (ADENINE(22)-N(1))-METHYLTRANSFERASE"/>
    <property type="match status" value="1"/>
</dbReference>
<sequence>MGKIRLSKRLTNVSEYVKKLGTLADIGSDHAQLPIYLVQNKNVSKAIAGEVAKGPFQVAKSEVESHALEDKISVRFGDGLEILAPHEEVDTITICGMGGLLIGNILNEGIRQKILSKNTRLVLQPNNAEKELRDFLQKSNYEIIAEDLVEENHKFYEIIVAEYSEKNIQYTEIERTFGPLLLKEKSSTFYKKWEAELKTNKYIVEQLKNSKNSEKLKVTQKIIHQIKKVLS</sequence>
<gene>
    <name evidence="1" type="ORF">SAMN02745249_02035</name>
</gene>
<dbReference type="AlphaFoldDB" id="A0A1M4ZSF2"/>
<dbReference type="OrthoDB" id="5881184at2"/>
<protein>
    <submittedName>
        <fullName evidence="1">tRNA (Adenine22-N1)-methyltransferase</fullName>
    </submittedName>
</protein>
<dbReference type="EMBL" id="FQUF01000046">
    <property type="protein sequence ID" value="SHF20855.1"/>
    <property type="molecule type" value="Genomic_DNA"/>
</dbReference>
<proteinExistence type="predicted"/>
<dbReference type="Proteomes" id="UP000184128">
    <property type="component" value="Unassembled WGS sequence"/>
</dbReference>
<dbReference type="InterPro" id="IPR029063">
    <property type="entry name" value="SAM-dependent_MTases_sf"/>
</dbReference>
<keyword evidence="1" id="KW-0808">Transferase</keyword>
<dbReference type="GO" id="GO:0032259">
    <property type="term" value="P:methylation"/>
    <property type="evidence" value="ECO:0007669"/>
    <property type="project" value="UniProtKB-KW"/>
</dbReference>
<name>A0A1M4ZSF2_9LACT</name>
<dbReference type="PANTHER" id="PTHR38451">
    <property type="entry name" value="TRNA (ADENINE(22)-N(1))-METHYLTRANSFERASE"/>
    <property type="match status" value="1"/>
</dbReference>
<dbReference type="STRING" id="1121025.SAMN02745249_02035"/>
<dbReference type="PIRSF" id="PIRSF018637">
    <property type="entry name" value="TrmK"/>
    <property type="match status" value="1"/>
</dbReference>